<dbReference type="PATRIC" id="fig|913086.3.peg.2807"/>
<comment type="caution">
    <text evidence="1">The sequence shown here is derived from an EMBL/GenBank/DDBJ whole genome shotgun (WGS) entry which is preliminary data.</text>
</comment>
<proteinExistence type="predicted"/>
<gene>
    <name evidence="1" type="ORF">LTSEWAN_3643</name>
</gene>
<organism evidence="1 2">
    <name type="scientific">Salmonella enterica subsp. enterica serovar Wandsworth str. A4-580</name>
    <dbReference type="NCBI Taxonomy" id="913086"/>
    <lineage>
        <taxon>Bacteria</taxon>
        <taxon>Pseudomonadati</taxon>
        <taxon>Pseudomonadota</taxon>
        <taxon>Gammaproteobacteria</taxon>
        <taxon>Enterobacterales</taxon>
        <taxon>Enterobacteriaceae</taxon>
        <taxon>Salmonella</taxon>
    </lineage>
</organism>
<reference evidence="1 2" key="1">
    <citation type="journal article" date="2011" name="BMC Genomics">
        <title>Genome sequencing reveals diversification of virulence factor content and possible host adaptation in distinct subpopulations of Salmonella enterica.</title>
        <authorList>
            <person name="den Bakker H.C."/>
            <person name="Moreno Switt A.I."/>
            <person name="Govoni G."/>
            <person name="Cummings C.A."/>
            <person name="Ranieri M.L."/>
            <person name="Degoricija L."/>
            <person name="Hoelzer K."/>
            <person name="Rodriguez-Rivera L.D."/>
            <person name="Brown S."/>
            <person name="Bolchacova E."/>
            <person name="Furtado M.R."/>
            <person name="Wiedmann M."/>
        </authorList>
    </citation>
    <scope>NUCLEOTIDE SEQUENCE [LARGE SCALE GENOMIC DNA]</scope>
    <source>
        <strain evidence="1 2">A4-580</strain>
    </source>
</reference>
<dbReference type="EMBL" id="AFCX01001178">
    <property type="protein sequence ID" value="EHD01612.1"/>
    <property type="molecule type" value="Genomic_DNA"/>
</dbReference>
<sequence>MPSPILVERGAESGRTVSPFLHQPGEQYHLFCTLFFLHQQK</sequence>
<evidence type="ECO:0000313" key="2">
    <source>
        <dbReference type="Proteomes" id="UP000003536"/>
    </source>
</evidence>
<accession>G5SE56</accession>
<dbReference type="AlphaFoldDB" id="G5SE56"/>
<protein>
    <submittedName>
        <fullName evidence="1">Uncharacterized protein</fullName>
    </submittedName>
</protein>
<dbReference type="Proteomes" id="UP000003536">
    <property type="component" value="Unassembled WGS sequence"/>
</dbReference>
<evidence type="ECO:0000313" key="1">
    <source>
        <dbReference type="EMBL" id="EHD01612.1"/>
    </source>
</evidence>
<name>G5SE56_SALET</name>